<feature type="domain" description="Cadherin" evidence="11">
    <location>
        <begin position="913"/>
        <end position="1013"/>
    </location>
</feature>
<keyword evidence="6 10" id="KW-1133">Transmembrane helix</keyword>
<name>A0A158Q5U8_DRAME</name>
<reference evidence="12 14" key="2">
    <citation type="submission" date="2018-11" db="EMBL/GenBank/DDBJ databases">
        <authorList>
            <consortium name="Pathogen Informatics"/>
        </authorList>
    </citation>
    <scope>NUCLEOTIDE SEQUENCE [LARGE SCALE GENOMIC DNA]</scope>
</reference>
<evidence type="ECO:0000256" key="2">
    <source>
        <dbReference type="ARBA" id="ARBA00022692"/>
    </source>
</evidence>
<keyword evidence="5" id="KW-0130">Cell adhesion</keyword>
<evidence type="ECO:0000313" key="15">
    <source>
        <dbReference type="WBParaSite" id="DME_0000834801-mRNA-1"/>
    </source>
</evidence>
<dbReference type="SMART" id="SM00112">
    <property type="entry name" value="CA"/>
    <property type="match status" value="12"/>
</dbReference>
<dbReference type="PANTHER" id="PTHR24026:SF136">
    <property type="entry name" value="PROTOCADHERIN-23"/>
    <property type="match status" value="1"/>
</dbReference>
<keyword evidence="7 10" id="KW-0472">Membrane</keyword>
<dbReference type="PRINTS" id="PR00205">
    <property type="entry name" value="CADHERIN"/>
</dbReference>
<proteinExistence type="predicted"/>
<dbReference type="PANTHER" id="PTHR24026">
    <property type="entry name" value="FAT ATYPICAL CADHERIN-RELATED"/>
    <property type="match status" value="1"/>
</dbReference>
<feature type="domain" description="Cadherin" evidence="11">
    <location>
        <begin position="192"/>
        <end position="294"/>
    </location>
</feature>
<evidence type="ECO:0000256" key="4">
    <source>
        <dbReference type="ARBA" id="ARBA00022837"/>
    </source>
</evidence>
<dbReference type="FunFam" id="2.60.40.60:FF:000116">
    <property type="entry name" value="Dachsous cadherin-related 2"/>
    <property type="match status" value="1"/>
</dbReference>
<comment type="subcellular location">
    <subcellularLocation>
        <location evidence="1">Membrane</location>
    </subcellularLocation>
</comment>
<keyword evidence="8" id="KW-0325">Glycoprotein</keyword>
<evidence type="ECO:0000256" key="3">
    <source>
        <dbReference type="ARBA" id="ARBA00022737"/>
    </source>
</evidence>
<dbReference type="STRING" id="318479.A0A158Q5U8"/>
<dbReference type="Pfam" id="PF00028">
    <property type="entry name" value="Cadherin"/>
    <property type="match status" value="7"/>
</dbReference>
<dbReference type="Proteomes" id="UP000038040">
    <property type="component" value="Unplaced"/>
</dbReference>
<keyword evidence="4 9" id="KW-0106">Calcium</keyword>
<dbReference type="PROSITE" id="PS50268">
    <property type="entry name" value="CADHERIN_2"/>
    <property type="match status" value="12"/>
</dbReference>
<evidence type="ECO:0000256" key="1">
    <source>
        <dbReference type="ARBA" id="ARBA00004370"/>
    </source>
</evidence>
<feature type="domain" description="Cadherin" evidence="11">
    <location>
        <begin position="78"/>
        <end position="178"/>
    </location>
</feature>
<dbReference type="InterPro" id="IPR015919">
    <property type="entry name" value="Cadherin-like_sf"/>
</dbReference>
<keyword evidence="2 10" id="KW-0812">Transmembrane</keyword>
<feature type="domain" description="Cadherin" evidence="11">
    <location>
        <begin position="1014"/>
        <end position="1118"/>
    </location>
</feature>
<reference evidence="15" key="1">
    <citation type="submission" date="2016-04" db="UniProtKB">
        <authorList>
            <consortium name="WormBaseParasite"/>
        </authorList>
    </citation>
    <scope>IDENTIFICATION</scope>
</reference>
<feature type="domain" description="Cadherin" evidence="11">
    <location>
        <begin position="813"/>
        <end position="912"/>
    </location>
</feature>
<evidence type="ECO:0000256" key="9">
    <source>
        <dbReference type="PROSITE-ProRule" id="PRU00043"/>
    </source>
</evidence>
<dbReference type="CDD" id="cd11304">
    <property type="entry name" value="Cadherin_repeat"/>
    <property type="match status" value="10"/>
</dbReference>
<evidence type="ECO:0000256" key="8">
    <source>
        <dbReference type="ARBA" id="ARBA00023180"/>
    </source>
</evidence>
<feature type="domain" description="Cadherin" evidence="11">
    <location>
        <begin position="608"/>
        <end position="707"/>
    </location>
</feature>
<evidence type="ECO:0000256" key="6">
    <source>
        <dbReference type="ARBA" id="ARBA00022989"/>
    </source>
</evidence>
<evidence type="ECO:0000313" key="14">
    <source>
        <dbReference type="Proteomes" id="UP000274756"/>
    </source>
</evidence>
<protein>
    <submittedName>
        <fullName evidence="15">Protocadherin Fat 1</fullName>
    </submittedName>
</protein>
<feature type="domain" description="Cadherin" evidence="11">
    <location>
        <begin position="1634"/>
        <end position="1737"/>
    </location>
</feature>
<evidence type="ECO:0000256" key="10">
    <source>
        <dbReference type="SAM" id="Phobius"/>
    </source>
</evidence>
<evidence type="ECO:0000259" key="11">
    <source>
        <dbReference type="PROSITE" id="PS50268"/>
    </source>
</evidence>
<keyword evidence="14" id="KW-1185">Reference proteome</keyword>
<evidence type="ECO:0000313" key="12">
    <source>
        <dbReference type="EMBL" id="VDN52381.1"/>
    </source>
</evidence>
<dbReference type="InterPro" id="IPR002126">
    <property type="entry name" value="Cadherin-like_dom"/>
</dbReference>
<dbReference type="InterPro" id="IPR020894">
    <property type="entry name" value="Cadherin_CS"/>
</dbReference>
<feature type="transmembrane region" description="Helical" evidence="10">
    <location>
        <begin position="1911"/>
        <end position="1931"/>
    </location>
</feature>
<dbReference type="SUPFAM" id="SSF49313">
    <property type="entry name" value="Cadherin-like"/>
    <property type="match status" value="13"/>
</dbReference>
<evidence type="ECO:0000313" key="13">
    <source>
        <dbReference type="Proteomes" id="UP000038040"/>
    </source>
</evidence>
<dbReference type="GO" id="GO:0005886">
    <property type="term" value="C:plasma membrane"/>
    <property type="evidence" value="ECO:0007669"/>
    <property type="project" value="UniProtKB-SubCell"/>
</dbReference>
<organism evidence="13 15">
    <name type="scientific">Dracunculus medinensis</name>
    <name type="common">Guinea worm</name>
    <dbReference type="NCBI Taxonomy" id="318479"/>
    <lineage>
        <taxon>Eukaryota</taxon>
        <taxon>Metazoa</taxon>
        <taxon>Ecdysozoa</taxon>
        <taxon>Nematoda</taxon>
        <taxon>Chromadorea</taxon>
        <taxon>Rhabditida</taxon>
        <taxon>Spirurina</taxon>
        <taxon>Dracunculoidea</taxon>
        <taxon>Dracunculidae</taxon>
        <taxon>Dracunculus</taxon>
    </lineage>
</organism>
<gene>
    <name evidence="12" type="ORF">DME_LOCUS2354</name>
</gene>
<dbReference type="Proteomes" id="UP000274756">
    <property type="component" value="Unassembled WGS sequence"/>
</dbReference>
<feature type="domain" description="Cadherin" evidence="11">
    <location>
        <begin position="1280"/>
        <end position="1400"/>
    </location>
</feature>
<dbReference type="GO" id="GO:0007156">
    <property type="term" value="P:homophilic cell adhesion via plasma membrane adhesion molecules"/>
    <property type="evidence" value="ECO:0007669"/>
    <property type="project" value="InterPro"/>
</dbReference>
<dbReference type="WBParaSite" id="DME_0000834801-mRNA-1">
    <property type="protein sequence ID" value="DME_0000834801-mRNA-1"/>
    <property type="gene ID" value="DME_0000834801"/>
</dbReference>
<evidence type="ECO:0000256" key="5">
    <source>
        <dbReference type="ARBA" id="ARBA00022889"/>
    </source>
</evidence>
<dbReference type="GO" id="GO:0005509">
    <property type="term" value="F:calcium ion binding"/>
    <property type="evidence" value="ECO:0007669"/>
    <property type="project" value="UniProtKB-UniRule"/>
</dbReference>
<accession>A0A158Q5U8</accession>
<feature type="domain" description="Cadherin" evidence="11">
    <location>
        <begin position="1755"/>
        <end position="1839"/>
    </location>
</feature>
<dbReference type="AlphaFoldDB" id="A0A158Q5U8"/>
<evidence type="ECO:0000256" key="7">
    <source>
        <dbReference type="ARBA" id="ARBA00023136"/>
    </source>
</evidence>
<feature type="domain" description="Cadherin" evidence="11">
    <location>
        <begin position="707"/>
        <end position="814"/>
    </location>
</feature>
<dbReference type="Gene3D" id="2.60.40.60">
    <property type="entry name" value="Cadherins"/>
    <property type="match status" value="13"/>
</dbReference>
<feature type="domain" description="Cadherin" evidence="11">
    <location>
        <begin position="1401"/>
        <end position="1520"/>
    </location>
</feature>
<keyword evidence="3" id="KW-0677">Repeat</keyword>
<dbReference type="PROSITE" id="PS00232">
    <property type="entry name" value="CADHERIN_1"/>
    <property type="match status" value="4"/>
</dbReference>
<feature type="domain" description="Cadherin" evidence="11">
    <location>
        <begin position="482"/>
        <end position="607"/>
    </location>
</feature>
<sequence>MQTFKAKTLVTVHLNISMQVSPRFDNQRYQFVISENVSPQAIGTVQVYGCLLHNTTLCGTSNVTVSVIDENDNAPKFDKLLYTVDLSLDAAVGTEVAYLKASDADSGNNADITYALITPSGFFAINYENGIITTVSKFTEESEYHLVVEAIDHGSPPQKGTTTIFIVVHGSNPSAPEFDQFNYEITRFTPVPAGSVLVTLHANDPDPGPEGQITYRFADTDDPQALNQLEKFSINPTTGQLSTKIRLAAEKSSSIQFLVEAIDQSPIFPRRAQTVVKINIISNNTQLISFLPLPKRIFISMSKPPGSLILRASTTRMTIPVEFSAKELGGKDFFKMVGSELRVKSKLLEGNYTIKISADAGNAHAEHVLEVVVMADRDKYPVFPQLTYDIEVPKNAEFPILITMFEAVLQHGSIIYSIFPTNPPGLKLENNTGKLYVYEEFVNAHRDKPTLFIVIRAQNLDYRQYYSDVGVSISISDGFAFPIKLYRLHLRENMPAGTILNGTLSVNNHVAYGKIKYTLKPQNFFSIDDNGVVKSLVVIDAETFLPNGIIELIYSTFCLLSELEVGFCFSWFSIRNIVLNAENEQQDKATAKVQIKIDDVNEFSPEFDQDSYEFNVTENIEAGGFIGKVKANDKDYSDANHLRFSIEGIIIIIEENGSIYKSSIGQFDRELNSEYRIVVVVNDTGGKSTRAKVRILIIDVNDNAPKIQRMFIWNVTEGPESVGSTFILNAEDPDTGANGIVEFNIIQGNEAKLFELLSLPNNEAQISIVAELDRELQPRYFLTIEVKDHGLPPLVTVTTLLINVVDIDDNSPVPLNIPAGFPILSITAEDKDINSKIIYRIKNDNTIFSIDKSSGTISVIKPISERNSGSYTIQIEASDGIHASSATAEINLYDVDSNFSSVTPLLNHPPIFKSNSYEFSVNEGKDGRIGKIAYSDPDNDLVTLTIEPKSYRSLFAIDQTESTLIALKPLKYSADRQQYAFLVVATDSGTPILTSFANVIVFVKDINDHIPEFDRAEYTAIIPDSILPPFKIPLGVKAKDADSGLNAKIHYSIDGPDAGCFHIDALDASLTFICEADYNMKNHYLLKIIATDRNGVGRSNDVNLTVFLTSSIHSMTSVRKQSTTTLESENDCSMRFLQVEEKFSLLSNIIQEGILYTVPVECSCDICNIKYSFVNREFSQFFDINTKGDLVSKRKITFDDLKNKGLIDDSDQIVAEIRAELNGKMEKLRLILTFQKNSPETTENISSGKDLQLSVYLEIILLDSPISNPLTGDNRMPSFPHEEYISLMPEGRYESGAVLSMKPPDIQAFDPDQLKGYAGLLSYSIEAEQPNLPFFVKNSSGEIIIFGNIDREEQNEYKFKILVTPWMENIQATDHGNPPLSGSALIRVKILDVNDNYPTFIDPPFVIPLAENSPPNVIIATVHAEDADEGKYGDIHYSLFNHTDDFVIDERIKFYLMLVIEEGKWKQISDGSIITKRAFSASNPSVYYITVIASDSGRPSLKKHHSLRIEIFNNSDIPQFKSDVYTVTVMKVALKKKVAQVIAGLSPMNYSLSDSLSGLFEISNDGIISFGRLPTKSEKNRFHFLNVTAQNDRNDQSTTVVNIFIDDKQDDNHVQPSIDITSETSLFNLHCKFDSKLYSAEINENQPGRHKLIKVTSNCEREKQPYKYEIFQGIDQFEIEPNTGELYVNGPLDREVKSLHFVRSHDSVASNAKSKLDAWQSLVAVHVIDENDNQPTFLKRNSEDIYVFTVDWQASAEDLDEKASLKYWISPDADVDHFSVNQTNGILTLIKSLANDNHDVFKFNIVVSDGLYNVTSPVKIYKLSPDTNLILLSADIPQENIDDWKLEHSMSEITGNDIRILVKQVYTDENGHADPKKIMTKHRQSFVEYLPQLMISLPSISSSGRLSLTEIILLIICASLLLLACFMFAYIMQYCNKEKKCGSIDSDYMFDSQSAGPRPYDVSLFDRKTAQSILSSRPLPDPYEANGKYEMRLKAGKTGDHGNKNFLARQNLYFRSSPPLNSTLTSTDIGYILSTGWCFRPIIDAYGTIGPRSKNFSGDVMHVHEIVNNHPDKGEKVNVNSVESNEPLFPIYRANGNFSDNYILIMLHIRPVNN</sequence>
<dbReference type="EMBL" id="UYYG01000056">
    <property type="protein sequence ID" value="VDN52381.1"/>
    <property type="molecule type" value="Genomic_DNA"/>
</dbReference>
<dbReference type="OrthoDB" id="6252479at2759"/>